<reference evidence="4 5" key="1">
    <citation type="journal article" date="2016" name="BMC Genomics">
        <title>Genomic analysis of the nitrate-respiring Sphingopyxis granuli (formerly Sphingomonas macrogoltabida) strain TFA.</title>
        <authorList>
            <person name="Garcia-Romero I."/>
            <person name="Perez-Pulido A.J."/>
            <person name="Gonzalez-Flores Y.E."/>
            <person name="Reyes-Ramirez F."/>
            <person name="Santero E."/>
            <person name="Floriano B."/>
        </authorList>
    </citation>
    <scope>NUCLEOTIDE SEQUENCE [LARGE SCALE GENOMIC DNA]</scope>
    <source>
        <strain evidence="4 5">TFA</strain>
    </source>
</reference>
<evidence type="ECO:0000313" key="5">
    <source>
        <dbReference type="Proteomes" id="UP000058599"/>
    </source>
</evidence>
<dbReference type="Pfam" id="PF05229">
    <property type="entry name" value="SCPU"/>
    <property type="match status" value="2"/>
</dbReference>
<accession>A0AA86GKN6</accession>
<keyword evidence="5" id="KW-1185">Reference proteome</keyword>
<dbReference type="InterPro" id="IPR053167">
    <property type="entry name" value="Spore_coat_component"/>
</dbReference>
<sequence length="332" mass="34741">MRNRTLNALLVLLGLCALLAPTRAFACTVATASTDLGDHSSYVAASTQLSGSGSAGLSCDVLLALLATHYVGLQVESSTFQLTGPGGSSIAYTASLTPGGPALTTGNFQNLSSISLLGLFSGTNNSIPIYFRTTPTTGLRAGTYTGSLDLRWYYSVCSLGAVVCLSYSQSPGFVRPVPIFVPLNWGTGTAVQIHIELEIENDCIITAPPLDFGSAPLAGSFDPVTRTIQIRCSAGASYSVGLDNGDHALGGIRRMASGGNHLAYEIYKGASSSDRWGPLGGERRSSDTADSNAGVYDSITTQGFIYRAVIDPDQTPPPQGDYQDSVRIDVEF</sequence>
<proteinExistence type="predicted"/>
<keyword evidence="2" id="KW-0732">Signal</keyword>
<dbReference type="RefSeq" id="WP_067182258.1">
    <property type="nucleotide sequence ID" value="NZ_CP012199.1"/>
</dbReference>
<evidence type="ECO:0000256" key="1">
    <source>
        <dbReference type="SAM" id="MobiDB-lite"/>
    </source>
</evidence>
<dbReference type="AlphaFoldDB" id="A0AA86GKN6"/>
<feature type="region of interest" description="Disordered" evidence="1">
    <location>
        <begin position="275"/>
        <end position="294"/>
    </location>
</feature>
<dbReference type="EMBL" id="CP012199">
    <property type="protein sequence ID" value="AMG73906.1"/>
    <property type="molecule type" value="Genomic_DNA"/>
</dbReference>
<evidence type="ECO:0000259" key="3">
    <source>
        <dbReference type="Pfam" id="PF05229"/>
    </source>
</evidence>
<dbReference type="PANTHER" id="PTHR37089">
    <property type="entry name" value="PROTEIN U-RELATED"/>
    <property type="match status" value="1"/>
</dbReference>
<feature type="domain" description="Spore coat protein U/FanG" evidence="3">
    <location>
        <begin position="20"/>
        <end position="148"/>
    </location>
</feature>
<feature type="chain" id="PRO_5041719098" evidence="2">
    <location>
        <begin position="27"/>
        <end position="332"/>
    </location>
</feature>
<evidence type="ECO:0000256" key="2">
    <source>
        <dbReference type="SAM" id="SignalP"/>
    </source>
</evidence>
<name>A0AA86GKN6_9SPHN</name>
<evidence type="ECO:0000313" key="4">
    <source>
        <dbReference type="EMBL" id="AMG73906.1"/>
    </source>
</evidence>
<dbReference type="Proteomes" id="UP000058599">
    <property type="component" value="Chromosome"/>
</dbReference>
<organism evidence="4 5">
    <name type="scientific">Sphingopyxis granuli</name>
    <dbReference type="NCBI Taxonomy" id="267128"/>
    <lineage>
        <taxon>Bacteria</taxon>
        <taxon>Pseudomonadati</taxon>
        <taxon>Pseudomonadota</taxon>
        <taxon>Alphaproteobacteria</taxon>
        <taxon>Sphingomonadales</taxon>
        <taxon>Sphingomonadaceae</taxon>
        <taxon>Sphingopyxis</taxon>
    </lineage>
</organism>
<dbReference type="SMART" id="SM00972">
    <property type="entry name" value="SCPU"/>
    <property type="match status" value="1"/>
</dbReference>
<dbReference type="PANTHER" id="PTHR37089:SF1">
    <property type="entry name" value="MEMBRANE PROTEIN"/>
    <property type="match status" value="1"/>
</dbReference>
<protein>
    <submittedName>
        <fullName evidence="4">Secreted protein</fullName>
    </submittedName>
</protein>
<dbReference type="KEGG" id="sgi:SGRAN_1521"/>
<dbReference type="InterPro" id="IPR007893">
    <property type="entry name" value="Spore_coat_U/FanG"/>
</dbReference>
<feature type="domain" description="Spore coat protein U/FanG" evidence="3">
    <location>
        <begin position="192"/>
        <end position="328"/>
    </location>
</feature>
<feature type="signal peptide" evidence="2">
    <location>
        <begin position="1"/>
        <end position="26"/>
    </location>
</feature>
<gene>
    <name evidence="4" type="ORF">SGRAN_1521</name>
</gene>